<keyword evidence="3" id="KW-1185">Reference proteome</keyword>
<dbReference type="GO" id="GO:0006313">
    <property type="term" value="P:DNA transposition"/>
    <property type="evidence" value="ECO:0007669"/>
    <property type="project" value="InterPro"/>
</dbReference>
<gene>
    <name evidence="2" type="ORF">JFL75_00725</name>
</gene>
<dbReference type="Proteomes" id="UP000595917">
    <property type="component" value="Chromosome"/>
</dbReference>
<name>A0A7T7XN90_9SPIR</name>
<dbReference type="RefSeq" id="WP_215626783.1">
    <property type="nucleotide sequence ID" value="NZ_CP067089.2"/>
</dbReference>
<dbReference type="AlphaFoldDB" id="A0A7T7XN90"/>
<dbReference type="SUPFAM" id="SSF143422">
    <property type="entry name" value="Transposase IS200-like"/>
    <property type="match status" value="1"/>
</dbReference>
<dbReference type="PANTHER" id="PTHR34322">
    <property type="entry name" value="TRANSPOSASE, Y1_TNP DOMAIN-CONTAINING"/>
    <property type="match status" value="1"/>
</dbReference>
<feature type="domain" description="Transposase IS200-like" evidence="1">
    <location>
        <begin position="8"/>
        <end position="123"/>
    </location>
</feature>
<proteinExistence type="predicted"/>
<dbReference type="KEGG" id="bhc:JFL75_00725"/>
<organism evidence="2 3">
    <name type="scientific">Breznakiella homolactica</name>
    <dbReference type="NCBI Taxonomy" id="2798577"/>
    <lineage>
        <taxon>Bacteria</taxon>
        <taxon>Pseudomonadati</taxon>
        <taxon>Spirochaetota</taxon>
        <taxon>Spirochaetia</taxon>
        <taxon>Spirochaetales</taxon>
        <taxon>Breznakiellaceae</taxon>
        <taxon>Breznakiella</taxon>
    </lineage>
</organism>
<sequence length="167" mass="20086">MRKPRVTKNGATYHITVRANRKEIIMYDKKTFNLFVKTIERAKQKYSFDVFNFCLMGNHVHIIIRPGVKESISRIMQWILSVFARAWNKIHNLSGHVWGERFYSKMIDNFREFTHTFEYLFQNPVRAKLSKYPEKWKYSGIYHFLFGKKAILGDLPPFIREIYNNLL</sequence>
<dbReference type="SMART" id="SM01321">
    <property type="entry name" value="Y1_Tnp"/>
    <property type="match status" value="1"/>
</dbReference>
<reference evidence="2" key="1">
    <citation type="submission" date="2021-01" db="EMBL/GenBank/DDBJ databases">
        <title>Description of Breznakiella homolactica.</title>
        <authorList>
            <person name="Song Y."/>
            <person name="Brune A."/>
        </authorList>
    </citation>
    <scope>NUCLEOTIDE SEQUENCE</scope>
    <source>
        <strain evidence="2">RmG30</strain>
    </source>
</reference>
<evidence type="ECO:0000259" key="1">
    <source>
        <dbReference type="SMART" id="SM01321"/>
    </source>
</evidence>
<evidence type="ECO:0000313" key="2">
    <source>
        <dbReference type="EMBL" id="QQO09480.1"/>
    </source>
</evidence>
<dbReference type="Gene3D" id="3.30.70.1290">
    <property type="entry name" value="Transposase IS200-like"/>
    <property type="match status" value="1"/>
</dbReference>
<dbReference type="PANTHER" id="PTHR34322:SF2">
    <property type="entry name" value="TRANSPOSASE IS200-LIKE DOMAIN-CONTAINING PROTEIN"/>
    <property type="match status" value="1"/>
</dbReference>
<evidence type="ECO:0000313" key="3">
    <source>
        <dbReference type="Proteomes" id="UP000595917"/>
    </source>
</evidence>
<dbReference type="InterPro" id="IPR036515">
    <property type="entry name" value="Transposase_17_sf"/>
</dbReference>
<dbReference type="Pfam" id="PF01797">
    <property type="entry name" value="Y1_Tnp"/>
    <property type="match status" value="1"/>
</dbReference>
<dbReference type="NCBIfam" id="NF047646">
    <property type="entry name" value="REP_Tyr_transpos"/>
    <property type="match status" value="1"/>
</dbReference>
<dbReference type="EMBL" id="CP067089">
    <property type="protein sequence ID" value="QQO09480.1"/>
    <property type="molecule type" value="Genomic_DNA"/>
</dbReference>
<dbReference type="GO" id="GO:0003677">
    <property type="term" value="F:DNA binding"/>
    <property type="evidence" value="ECO:0007669"/>
    <property type="project" value="InterPro"/>
</dbReference>
<dbReference type="GO" id="GO:0004803">
    <property type="term" value="F:transposase activity"/>
    <property type="evidence" value="ECO:0007669"/>
    <property type="project" value="InterPro"/>
</dbReference>
<accession>A0A7T7XN90</accession>
<dbReference type="InterPro" id="IPR002686">
    <property type="entry name" value="Transposase_17"/>
</dbReference>
<protein>
    <submittedName>
        <fullName evidence="2">Transposase</fullName>
    </submittedName>
</protein>